<accession>A0A9D1E028</accession>
<dbReference type="Pfam" id="PF18318">
    <property type="entry name" value="Gln-synt_C-ter"/>
    <property type="match status" value="1"/>
</dbReference>
<evidence type="ECO:0000313" key="6">
    <source>
        <dbReference type="Proteomes" id="UP000886744"/>
    </source>
</evidence>
<gene>
    <name evidence="5" type="ORF">IAC94_01165</name>
</gene>
<dbReference type="SMART" id="SM01230">
    <property type="entry name" value="Gln-synt_C"/>
    <property type="match status" value="1"/>
</dbReference>
<feature type="domain" description="GS beta-grasp" evidence="3">
    <location>
        <begin position="85"/>
        <end position="174"/>
    </location>
</feature>
<dbReference type="Pfam" id="PF12437">
    <property type="entry name" value="GSIII_N"/>
    <property type="match status" value="1"/>
</dbReference>
<dbReference type="PANTHER" id="PTHR42974:SF1">
    <property type="entry name" value="TYPE-3 GLUTAMINE SYNTHETASE"/>
    <property type="match status" value="1"/>
</dbReference>
<dbReference type="GO" id="GO:0004356">
    <property type="term" value="F:glutamine synthetase activity"/>
    <property type="evidence" value="ECO:0007669"/>
    <property type="project" value="InterPro"/>
</dbReference>
<comment type="similarity">
    <text evidence="1 2">Belongs to the glutamine synthetase family.</text>
</comment>
<dbReference type="PROSITE" id="PS51986">
    <property type="entry name" value="GS_BETA_GRASP"/>
    <property type="match status" value="1"/>
</dbReference>
<evidence type="ECO:0000259" key="3">
    <source>
        <dbReference type="PROSITE" id="PS51986"/>
    </source>
</evidence>
<dbReference type="InterPro" id="IPR008146">
    <property type="entry name" value="Gln_synth_cat_dom"/>
</dbReference>
<evidence type="ECO:0000256" key="2">
    <source>
        <dbReference type="RuleBase" id="RU000384"/>
    </source>
</evidence>
<dbReference type="InterPro" id="IPR027303">
    <property type="entry name" value="Gln_synth_gly_rich_site"/>
</dbReference>
<dbReference type="InterPro" id="IPR022147">
    <property type="entry name" value="GSIII_N"/>
</dbReference>
<comment type="caution">
    <text evidence="5">The sequence shown here is derived from an EMBL/GenBank/DDBJ whole genome shotgun (WGS) entry which is preliminary data.</text>
</comment>
<dbReference type="Proteomes" id="UP000886744">
    <property type="component" value="Unassembled WGS sequence"/>
</dbReference>
<proteinExistence type="inferred from homology"/>
<dbReference type="PROSITE" id="PS00181">
    <property type="entry name" value="GLNA_ATP"/>
    <property type="match status" value="1"/>
</dbReference>
<dbReference type="Gene3D" id="1.20.120.1560">
    <property type="match status" value="1"/>
</dbReference>
<dbReference type="PANTHER" id="PTHR42974">
    <property type="entry name" value="GLUTAMINE SYNTHETASE"/>
    <property type="match status" value="1"/>
</dbReference>
<dbReference type="InterPro" id="IPR040577">
    <property type="entry name" value="Gln-synt_C"/>
</dbReference>
<dbReference type="Pfam" id="PF00120">
    <property type="entry name" value="Gln-synt_C"/>
    <property type="match status" value="1"/>
</dbReference>
<sequence length="727" mass="83094">MSNFRIRALQEFSTHRAERFFEEDRPVSEYFGQNVFTMERMRKYLSPDAYAHVQSSIREGTSIDRRFADQIAAGMKTWAVEMGATHYTHWFHPMTDSTAEKHEAFIDRDSEGHVFETFKGNTLVQQESDGSSFPNGGLRNTFEARGYTAWDPSSPAFILDSTLCIPTVFVAYTGESLDMKLPLLKSLRALDRAAVDVVHLFDRNVRKVNVMLGPEQEYFLVDDAFYRARPDLQICNRTLLGHTAAKDQQLEDHYFGTIPSRTMAFMKDFEVNAYKLGILLKTRHNEVAPNQFECAPLYCEANLAIDQNLILMLLMRKVAKKHHFKVLFHEKPFDGVNGSGKHCNWSLVTDTGVNLLSPGRTPRTNLQFLSIFVSVIRAVQEHSHLLMSSVASLSNSYRLGGHEAPPAIMSVFVGTTLDKVLRSIEDMSDYGGEDGERARLKVINDIPEILPDNTDRNRTSPFAFTGNRFEFRAVGSSVNVSAPMYVLNAAVARQLVRFRSLVDERIAAGEKHDDAIFNVIRQYVLESKDIRFEGNGYSKEWQEEALRRGLRPVGEVPEANKALIEPATVELFSSQGILSDRELYARYEVQQETYTKKLQIEARVLGDLIVNHVVPTAIKFQNTLIENCQGLKDLFGAERMRQMCTSQLRMIEKISRYVDSLRKDVHDMIDERRRANQIADVTERAEAYCSLVLPYMQKIREVSDKLEMLVDDELWPLPKYREMLLSR</sequence>
<dbReference type="Gene3D" id="3.30.590.10">
    <property type="entry name" value="Glutamine synthetase/guanido kinase, catalytic domain"/>
    <property type="match status" value="1"/>
</dbReference>
<dbReference type="AlphaFoldDB" id="A0A9D1E028"/>
<feature type="domain" description="GS catalytic" evidence="4">
    <location>
        <begin position="182"/>
        <end position="613"/>
    </location>
</feature>
<dbReference type="PROSITE" id="PS51987">
    <property type="entry name" value="GS_CATALYTIC"/>
    <property type="match status" value="1"/>
</dbReference>
<name>A0A9D1E028_9BACT</name>
<dbReference type="InterPro" id="IPR008147">
    <property type="entry name" value="Gln_synt_N"/>
</dbReference>
<protein>
    <submittedName>
        <fullName evidence="5">Glutamine synthetase III</fullName>
    </submittedName>
</protein>
<dbReference type="GO" id="GO:0006542">
    <property type="term" value="P:glutamine biosynthetic process"/>
    <property type="evidence" value="ECO:0007669"/>
    <property type="project" value="InterPro"/>
</dbReference>
<reference evidence="5" key="1">
    <citation type="submission" date="2020-10" db="EMBL/GenBank/DDBJ databases">
        <authorList>
            <person name="Gilroy R."/>
        </authorList>
    </citation>
    <scope>NUCLEOTIDE SEQUENCE</scope>
    <source>
        <strain evidence="5">ChiHjej13B12-12457</strain>
    </source>
</reference>
<evidence type="ECO:0000256" key="1">
    <source>
        <dbReference type="PROSITE-ProRule" id="PRU01330"/>
    </source>
</evidence>
<evidence type="ECO:0000313" key="5">
    <source>
        <dbReference type="EMBL" id="HIR62117.1"/>
    </source>
</evidence>
<dbReference type="InterPro" id="IPR014746">
    <property type="entry name" value="Gln_synth/guanido_kin_cat_dom"/>
</dbReference>
<dbReference type="InterPro" id="IPR052725">
    <property type="entry name" value="GS_Type-3"/>
</dbReference>
<organism evidence="5 6">
    <name type="scientific">Candidatus Coprenecus avistercoris</name>
    <dbReference type="NCBI Taxonomy" id="2840730"/>
    <lineage>
        <taxon>Bacteria</taxon>
        <taxon>Pseudomonadati</taxon>
        <taxon>Bacteroidota</taxon>
        <taxon>Bacteroidia</taxon>
        <taxon>Bacteroidales</taxon>
        <taxon>Rikenellaceae</taxon>
        <taxon>Rikenellaceae incertae sedis</taxon>
        <taxon>Candidatus Coprenecus</taxon>
    </lineage>
</organism>
<evidence type="ECO:0000259" key="4">
    <source>
        <dbReference type="PROSITE" id="PS51987"/>
    </source>
</evidence>
<dbReference type="EMBL" id="DVHI01000018">
    <property type="protein sequence ID" value="HIR62117.1"/>
    <property type="molecule type" value="Genomic_DNA"/>
</dbReference>
<reference evidence="5" key="2">
    <citation type="journal article" date="2021" name="PeerJ">
        <title>Extensive microbial diversity within the chicken gut microbiome revealed by metagenomics and culture.</title>
        <authorList>
            <person name="Gilroy R."/>
            <person name="Ravi A."/>
            <person name="Getino M."/>
            <person name="Pursley I."/>
            <person name="Horton D.L."/>
            <person name="Alikhan N.F."/>
            <person name="Baker D."/>
            <person name="Gharbi K."/>
            <person name="Hall N."/>
            <person name="Watson M."/>
            <person name="Adriaenssens E.M."/>
            <person name="Foster-Nyarko E."/>
            <person name="Jarju S."/>
            <person name="Secka A."/>
            <person name="Antonio M."/>
            <person name="Oren A."/>
            <person name="Chaudhuri R.R."/>
            <person name="La Ragione R."/>
            <person name="Hildebrand F."/>
            <person name="Pallen M.J."/>
        </authorList>
    </citation>
    <scope>NUCLEOTIDE SEQUENCE</scope>
    <source>
        <strain evidence="5">ChiHjej13B12-12457</strain>
    </source>
</reference>
<dbReference type="SUPFAM" id="SSF55931">
    <property type="entry name" value="Glutamine synthetase/guanido kinase"/>
    <property type="match status" value="1"/>
</dbReference>